<evidence type="ECO:0000256" key="1">
    <source>
        <dbReference type="SAM" id="MobiDB-lite"/>
    </source>
</evidence>
<dbReference type="Proteomes" id="UP001348817">
    <property type="component" value="Chromosome"/>
</dbReference>
<dbReference type="AlphaFoldDB" id="A0AAU9CBU7"/>
<feature type="region of interest" description="Disordered" evidence="1">
    <location>
        <begin position="1"/>
        <end position="46"/>
    </location>
</feature>
<dbReference type="KEGG" id="fax:FUAX_20310"/>
<organism evidence="2 3">
    <name type="scientific">Fulvitalea axinellae</name>
    <dbReference type="NCBI Taxonomy" id="1182444"/>
    <lineage>
        <taxon>Bacteria</taxon>
        <taxon>Pseudomonadati</taxon>
        <taxon>Bacteroidota</taxon>
        <taxon>Cytophagia</taxon>
        <taxon>Cytophagales</taxon>
        <taxon>Persicobacteraceae</taxon>
        <taxon>Fulvitalea</taxon>
    </lineage>
</organism>
<name>A0AAU9CBU7_9BACT</name>
<dbReference type="EMBL" id="AP025314">
    <property type="protein sequence ID" value="BDD09599.1"/>
    <property type="molecule type" value="Genomic_DNA"/>
</dbReference>
<evidence type="ECO:0000313" key="3">
    <source>
        <dbReference type="Proteomes" id="UP001348817"/>
    </source>
</evidence>
<proteinExistence type="predicted"/>
<gene>
    <name evidence="2" type="ORF">FUAX_20310</name>
</gene>
<protein>
    <submittedName>
        <fullName evidence="2">Uncharacterized protein</fullName>
    </submittedName>
</protein>
<keyword evidence="3" id="KW-1185">Reference proteome</keyword>
<sequence length="721" mass="78876">MFRRKSRRRRKSISVPDLTLNGKGMGAPDIEVFSPSPKKSPKTPVFDYSSEEAILERFDPLHRRRTLIPSEPAATPTPLPLPQITNLKKYASESALPRPSSHGSLLRPAWEIAGDITPPVTSSGESTPKAKLPFLSPEIIRKSTSVASLQEPPTGYHPLGPDFSVGEPEELGFLGRIGRTMSSSMTDLSSYKLKKKFFQGASPGMKKTLSHHEGFNVDELSPLLHLPAPTPKDRVTWGPHKLHPTTRDLISVTKKKPPLKRRNTFKDRNKSRRGRFLPTIEMDEFSEKELLDTVESPDQKSVYTIAGEAYSSALGSLADSTQKFEFLEDMSSGGQATLHGFALIDQLLAMKKAFGGDHKGEIEEAVALFSGGGAILGAISSGANAISSLAEGELSETVSNAGTFFSGLSSVCDTVGKLISIIKRIRSLAHKVEAHGEEVVFEDAIDYVTLGLQISKELVGAAKDAASAAKGFMDIAGAVTSTVGQVVPGLGIAVSTIDIAVRSVALARSIRSVCQVGEMKVRMKEYFVEDADLTDIIEKTRGTNVAALRRISFEHYPGTFDEDIVKEAQRFYLIRGLKKINMKRAVREAIKIGLDASNIASNIIKLSGVAAGAGLALDIGNALASGALVLFRDAKQIYHDWTEHPEKSTEQKHLYRTRQIQVLFSLINDMQQNPDPEEQKNQFLELKILFNAAGISLDEVVHAKDNQERIRAIYKALRRRE</sequence>
<dbReference type="RefSeq" id="WP_338391195.1">
    <property type="nucleotide sequence ID" value="NZ_AP025314.1"/>
</dbReference>
<accession>A0AAU9CBU7</accession>
<feature type="compositionally biased region" description="Basic residues" evidence="1">
    <location>
        <begin position="1"/>
        <end position="12"/>
    </location>
</feature>
<evidence type="ECO:0000313" key="2">
    <source>
        <dbReference type="EMBL" id="BDD09599.1"/>
    </source>
</evidence>
<reference evidence="2 3" key="1">
    <citation type="submission" date="2021-12" db="EMBL/GenBank/DDBJ databases">
        <title>Genome sequencing of bacteria with rrn-lacking chromosome and rrn-plasmid.</title>
        <authorList>
            <person name="Anda M."/>
            <person name="Iwasaki W."/>
        </authorList>
    </citation>
    <scope>NUCLEOTIDE SEQUENCE [LARGE SCALE GENOMIC DNA]</scope>
    <source>
        <strain evidence="2 3">DSM 100852</strain>
    </source>
</reference>